<protein>
    <submittedName>
        <fullName evidence="2">Dihydroflavonol 4-reducatase 2</fullName>
    </submittedName>
</protein>
<evidence type="ECO:0000256" key="1">
    <source>
        <dbReference type="SAM" id="MobiDB-lite"/>
    </source>
</evidence>
<feature type="compositionally biased region" description="Polar residues" evidence="1">
    <location>
        <begin position="1"/>
        <end position="10"/>
    </location>
</feature>
<dbReference type="AlphaFoldDB" id="W8VND8"/>
<sequence length="24" mass="2318">MGSSSASESVALQEPLVSSGHGLS</sequence>
<gene>
    <name evidence="2" type="primary">DFR2</name>
</gene>
<feature type="region of interest" description="Disordered" evidence="1">
    <location>
        <begin position="1"/>
        <end position="24"/>
    </location>
</feature>
<reference evidence="2" key="1">
    <citation type="journal article" date="2014" name="BMC Plant Biol.">
        <title>Allelic variation of soybean flower color gene W4 encoding dihydroflavonol 4-reductase 2.</title>
        <authorList>
            <person name="Yan F."/>
            <person name="Di S."/>
            <person name="Rojas Rodas F."/>
            <person name="Rodriguez T.O."/>
            <person name="Murai Y."/>
            <person name="Iwashina T."/>
            <person name="Anai T."/>
            <person name="Takahashi R."/>
        </authorList>
    </citation>
    <scope>NUCLEOTIDE SEQUENCE</scope>
    <source>
        <strain evidence="2">222-A-3</strain>
    </source>
</reference>
<name>W8VND8_SOYBN</name>
<evidence type="ECO:0000313" key="2">
    <source>
        <dbReference type="EMBL" id="BAO53729.1"/>
    </source>
</evidence>
<organism evidence="2">
    <name type="scientific">Glycine max</name>
    <name type="common">Soybean</name>
    <name type="synonym">Glycine hispida</name>
    <dbReference type="NCBI Taxonomy" id="3847"/>
    <lineage>
        <taxon>Eukaryota</taxon>
        <taxon>Viridiplantae</taxon>
        <taxon>Streptophyta</taxon>
        <taxon>Embryophyta</taxon>
        <taxon>Tracheophyta</taxon>
        <taxon>Spermatophyta</taxon>
        <taxon>Magnoliopsida</taxon>
        <taxon>eudicotyledons</taxon>
        <taxon>Gunneridae</taxon>
        <taxon>Pentapetalae</taxon>
        <taxon>rosids</taxon>
        <taxon>fabids</taxon>
        <taxon>Fabales</taxon>
        <taxon>Fabaceae</taxon>
        <taxon>Papilionoideae</taxon>
        <taxon>50 kb inversion clade</taxon>
        <taxon>NPAAA clade</taxon>
        <taxon>indigoferoid/millettioid clade</taxon>
        <taxon>Phaseoleae</taxon>
        <taxon>Glycine</taxon>
        <taxon>Glycine subgen. Soja</taxon>
    </lineage>
</organism>
<accession>W8VND8</accession>
<proteinExistence type="evidence at transcript level"/>
<dbReference type="EMBL" id="AB872214">
    <property type="protein sequence ID" value="BAO53729.1"/>
    <property type="molecule type" value="mRNA"/>
</dbReference>